<feature type="domain" description="DinB-like" evidence="1">
    <location>
        <begin position="36"/>
        <end position="169"/>
    </location>
</feature>
<dbReference type="AlphaFoldDB" id="A0A0C1D2H6"/>
<dbReference type="SUPFAM" id="SSF109854">
    <property type="entry name" value="DinB/YfiT-like putative metalloenzymes"/>
    <property type="match status" value="1"/>
</dbReference>
<dbReference type="STRING" id="266749.SAMN05421876_10635"/>
<protein>
    <submittedName>
        <fullName evidence="2">Hydrolase</fullName>
    </submittedName>
</protein>
<dbReference type="EMBL" id="JSYL01000012">
    <property type="protein sequence ID" value="KIA87985.1"/>
    <property type="molecule type" value="Genomic_DNA"/>
</dbReference>
<dbReference type="InterPro" id="IPR034660">
    <property type="entry name" value="DinB/YfiT-like"/>
</dbReference>
<organism evidence="2 3">
    <name type="scientific">Kaistella jeonii</name>
    <dbReference type="NCBI Taxonomy" id="266749"/>
    <lineage>
        <taxon>Bacteria</taxon>
        <taxon>Pseudomonadati</taxon>
        <taxon>Bacteroidota</taxon>
        <taxon>Flavobacteriia</taxon>
        <taxon>Flavobacteriales</taxon>
        <taxon>Weeksellaceae</taxon>
        <taxon>Chryseobacterium group</taxon>
        <taxon>Kaistella</taxon>
    </lineage>
</organism>
<dbReference type="Gene3D" id="1.20.120.450">
    <property type="entry name" value="dinb family like domain"/>
    <property type="match status" value="1"/>
</dbReference>
<keyword evidence="3" id="KW-1185">Reference proteome</keyword>
<name>A0A0C1D2H6_9FLAO</name>
<dbReference type="GO" id="GO:0016787">
    <property type="term" value="F:hydrolase activity"/>
    <property type="evidence" value="ECO:0007669"/>
    <property type="project" value="UniProtKB-KW"/>
</dbReference>
<comment type="caution">
    <text evidence="2">The sequence shown here is derived from an EMBL/GenBank/DDBJ whole genome shotgun (WGS) entry which is preliminary data.</text>
</comment>
<dbReference type="NCBIfam" id="NF009807">
    <property type="entry name" value="PRK13291.1"/>
    <property type="match status" value="1"/>
</dbReference>
<gene>
    <name evidence="2" type="ORF">OA86_13140</name>
</gene>
<dbReference type="InterPro" id="IPR024775">
    <property type="entry name" value="DinB-like"/>
</dbReference>
<dbReference type="OrthoDB" id="9796039at2"/>
<accession>A0A0C1D2H6</accession>
<sequence>MDNLEHKKYPIGKFQLTEKISDLDLDHYIKTLKDFPSKLKHLVENWSDDQLDTQYREGGWKVRQLINHLSDSHMNSFIRFKLALTEDNPTIKPYDEAKWAELQDSFNIEIKPALQILKGLHKRWVYEIKCLTNRELKSTFHHPEQNRNITLRESIGFYSWHCDHHFAHIENLRKEKGW</sequence>
<reference evidence="2 3" key="1">
    <citation type="submission" date="2014-10" db="EMBL/GenBank/DDBJ databases">
        <title>Kaistella jeonii genome.</title>
        <authorList>
            <person name="Clayton J.T."/>
            <person name="Newman J.D."/>
        </authorList>
    </citation>
    <scope>NUCLEOTIDE SEQUENCE [LARGE SCALE GENOMIC DNA]</scope>
    <source>
        <strain evidence="2 3">DSM 17048</strain>
    </source>
</reference>
<dbReference type="Pfam" id="PF12867">
    <property type="entry name" value="DinB_2"/>
    <property type="match status" value="1"/>
</dbReference>
<dbReference type="Proteomes" id="UP000031473">
    <property type="component" value="Unassembled WGS sequence"/>
</dbReference>
<keyword evidence="2" id="KW-0378">Hydrolase</keyword>
<proteinExistence type="predicted"/>
<evidence type="ECO:0000313" key="3">
    <source>
        <dbReference type="Proteomes" id="UP000031473"/>
    </source>
</evidence>
<evidence type="ECO:0000313" key="2">
    <source>
        <dbReference type="EMBL" id="KIA87985.1"/>
    </source>
</evidence>
<dbReference type="RefSeq" id="WP_039354172.1">
    <property type="nucleotide sequence ID" value="NZ_FOLA01000006.1"/>
</dbReference>
<evidence type="ECO:0000259" key="1">
    <source>
        <dbReference type="Pfam" id="PF12867"/>
    </source>
</evidence>